<protein>
    <submittedName>
        <fullName evidence="3">YsnF/AvaK domain-containing protein</fullName>
    </submittedName>
</protein>
<keyword evidence="4" id="KW-1185">Reference proteome</keyword>
<sequence>MTTTVIGVFDDDIVRKVTSELRDAGFQDREIELLDAEGEALVAAIVGRGFAEDDARSYAEAAGRGKQLLAAYAPEVRIQQAVAIMERYEAEEGASDGQRRKREQAESVPVAEEELAVGKHKVLRGGVRVTSRVEEQPVEETVTLREEHVTAERRSADRELSEDEAEAAFQDKVVEMTETAEELAVGKEARVVEEITLRREAEERERTVKDKVRRTEVEVEKIEPQARKRR</sequence>
<dbReference type="Proteomes" id="UP001375743">
    <property type="component" value="Unassembled WGS sequence"/>
</dbReference>
<organism evidence="3 4">
    <name type="scientific">Benzoatithermus flavus</name>
    <dbReference type="NCBI Taxonomy" id="3108223"/>
    <lineage>
        <taxon>Bacteria</taxon>
        <taxon>Pseudomonadati</taxon>
        <taxon>Pseudomonadota</taxon>
        <taxon>Alphaproteobacteria</taxon>
        <taxon>Geminicoccales</taxon>
        <taxon>Geminicoccaceae</taxon>
        <taxon>Benzoatithermus</taxon>
    </lineage>
</organism>
<name>A0ABU8XUD3_9PROT</name>
<dbReference type="InterPro" id="IPR019060">
    <property type="entry name" value="DUF2382"/>
</dbReference>
<dbReference type="RefSeq" id="WP_418160392.1">
    <property type="nucleotide sequence ID" value="NZ_JBBLZC010000015.1"/>
</dbReference>
<evidence type="ECO:0000313" key="4">
    <source>
        <dbReference type="Proteomes" id="UP001375743"/>
    </source>
</evidence>
<evidence type="ECO:0000313" key="3">
    <source>
        <dbReference type="EMBL" id="MEK0084541.1"/>
    </source>
</evidence>
<evidence type="ECO:0000259" key="2">
    <source>
        <dbReference type="Pfam" id="PF09557"/>
    </source>
</evidence>
<feature type="region of interest" description="Disordered" evidence="1">
    <location>
        <begin position="91"/>
        <end position="111"/>
    </location>
</feature>
<comment type="caution">
    <text evidence="3">The sequence shown here is derived from an EMBL/GenBank/DDBJ whole genome shotgun (WGS) entry which is preliminary data.</text>
</comment>
<evidence type="ECO:0000256" key="1">
    <source>
        <dbReference type="SAM" id="MobiDB-lite"/>
    </source>
</evidence>
<accession>A0ABU8XUD3</accession>
<feature type="domain" description="DUF2382" evidence="2">
    <location>
        <begin position="109"/>
        <end position="219"/>
    </location>
</feature>
<dbReference type="EMBL" id="JBBLZC010000015">
    <property type="protein sequence ID" value="MEK0084541.1"/>
    <property type="molecule type" value="Genomic_DNA"/>
</dbReference>
<dbReference type="Pfam" id="PF09557">
    <property type="entry name" value="DUF2382"/>
    <property type="match status" value="1"/>
</dbReference>
<gene>
    <name evidence="3" type="ORF">U1T56_15395</name>
</gene>
<proteinExistence type="predicted"/>
<reference evidence="3 4" key="1">
    <citation type="submission" date="2024-01" db="EMBL/GenBank/DDBJ databases">
        <title>Multi-omics insights into the function and evolution of sodium benzoate biodegradation pathways in Benzoatithermus flavus gen. nov., sp. nov. from hot spring.</title>
        <authorList>
            <person name="Hu C.-J."/>
            <person name="Li W.-J."/>
        </authorList>
    </citation>
    <scope>NUCLEOTIDE SEQUENCE [LARGE SCALE GENOMIC DNA]</scope>
    <source>
        <strain evidence="3 4">SYSU G07066</strain>
    </source>
</reference>